<evidence type="ECO:0000259" key="7">
    <source>
        <dbReference type="SMART" id="SM00737"/>
    </source>
</evidence>
<dbReference type="InterPro" id="IPR014756">
    <property type="entry name" value="Ig_E-set"/>
</dbReference>
<evidence type="ECO:0000313" key="8">
    <source>
        <dbReference type="EMBL" id="AAV84225.1"/>
    </source>
</evidence>
<keyword evidence="6" id="KW-0812">Transmembrane</keyword>
<dbReference type="GO" id="GO:0005576">
    <property type="term" value="C:extracellular region"/>
    <property type="evidence" value="ECO:0007669"/>
    <property type="project" value="UniProtKB-SubCell"/>
</dbReference>
<keyword evidence="6" id="KW-0472">Membrane</keyword>
<evidence type="ECO:0000256" key="5">
    <source>
        <dbReference type="ARBA" id="ARBA00023157"/>
    </source>
</evidence>
<evidence type="ECO:0000256" key="3">
    <source>
        <dbReference type="ARBA" id="ARBA00022525"/>
    </source>
</evidence>
<dbReference type="FunFam" id="2.60.40.770:FF:000001">
    <property type="entry name" value="NPC intracellular cholesterol transporter 2"/>
    <property type="match status" value="1"/>
</dbReference>
<dbReference type="VEuPathDB" id="VectorBase:CSON004032"/>
<keyword evidence="5" id="KW-1015">Disulfide bond</keyword>
<evidence type="ECO:0000256" key="6">
    <source>
        <dbReference type="SAM" id="Phobius"/>
    </source>
</evidence>
<dbReference type="Pfam" id="PF02221">
    <property type="entry name" value="E1_DerP2_DerF2"/>
    <property type="match status" value="1"/>
</dbReference>
<keyword evidence="3" id="KW-0964">Secreted</keyword>
<accession>Q5QBJ9</accession>
<dbReference type="CDD" id="cd00916">
    <property type="entry name" value="Npc2_like"/>
    <property type="match status" value="1"/>
</dbReference>
<organism evidence="8">
    <name type="scientific">Culicoides sonorensis</name>
    <name type="common">Biting midge</name>
    <dbReference type="NCBI Taxonomy" id="179676"/>
    <lineage>
        <taxon>Eukaryota</taxon>
        <taxon>Metazoa</taxon>
        <taxon>Ecdysozoa</taxon>
        <taxon>Arthropoda</taxon>
        <taxon>Hexapoda</taxon>
        <taxon>Insecta</taxon>
        <taxon>Pterygota</taxon>
        <taxon>Neoptera</taxon>
        <taxon>Endopterygota</taxon>
        <taxon>Diptera</taxon>
        <taxon>Nematocera</taxon>
        <taxon>Chironomoidea</taxon>
        <taxon>Ceratopogonidae</taxon>
        <taxon>Ceratopogoninae</taxon>
        <taxon>Culicoides</taxon>
        <taxon>Monoculicoides</taxon>
    </lineage>
</organism>
<protein>
    <recommendedName>
        <fullName evidence="7">MD-2-related lipid-recognition domain-containing protein</fullName>
    </recommendedName>
</protein>
<evidence type="ECO:0000256" key="4">
    <source>
        <dbReference type="ARBA" id="ARBA00022729"/>
    </source>
</evidence>
<dbReference type="Gene3D" id="2.60.40.770">
    <property type="match status" value="1"/>
</dbReference>
<dbReference type="GO" id="GO:0032934">
    <property type="term" value="F:sterol binding"/>
    <property type="evidence" value="ECO:0007669"/>
    <property type="project" value="InterPro"/>
</dbReference>
<dbReference type="InterPro" id="IPR039670">
    <property type="entry name" value="NPC2-like"/>
</dbReference>
<comment type="subcellular location">
    <subcellularLocation>
        <location evidence="1">Secreted</location>
    </subcellularLocation>
</comment>
<dbReference type="PANTHER" id="PTHR11306:SF68">
    <property type="entry name" value="NPC INTRACELLULAR CHOLESTEROL TRANSPORTER 2"/>
    <property type="match status" value="1"/>
</dbReference>
<feature type="non-terminal residue" evidence="8">
    <location>
        <position position="1"/>
    </location>
</feature>
<proteinExistence type="evidence at transcript level"/>
<dbReference type="PANTHER" id="PTHR11306">
    <property type="entry name" value="NIEMANN PICK TYPE C2 PROTEIN NPC2-RELATED"/>
    <property type="match status" value="1"/>
</dbReference>
<reference evidence="8" key="1">
    <citation type="journal article" date="2005" name="Insect Mol. Biol.">
        <title>Midgut and salivary gland transcriptomes of the arbovirus vector Culicoides sonorensis (Diptera: Ceratopogonidae).</title>
        <authorList>
            <person name="Campbell C.L."/>
            <person name="Vandyke K.A."/>
            <person name="Letchworth G.J."/>
            <person name="Drolet B.S."/>
            <person name="Hanekamp T."/>
            <person name="Wilson W.C."/>
        </authorList>
    </citation>
    <scope>NUCLEOTIDE SEQUENCE</scope>
</reference>
<sequence length="158" mass="17296">KVVIVSQGIYLFKMKSIIIFAVIACVSATPFLECGNGKAPVNVEVEGCDKTPCKLKRGTNVDFHVEFNSDVAAQSLKPKVIAHLNGVQVPYPLPNEFNDACKHLSQGQCPLTQNSPAKYDISFPVQKAFPAVRLTVEYALENENGDRVTCFQVPIQTV</sequence>
<dbReference type="InterPro" id="IPR003172">
    <property type="entry name" value="ML_dom"/>
</dbReference>
<keyword evidence="4" id="KW-0732">Signal</keyword>
<feature type="domain" description="MD-2-related lipid-recognition" evidence="7">
    <location>
        <begin position="31"/>
        <end position="155"/>
    </location>
</feature>
<dbReference type="InterPro" id="IPR033916">
    <property type="entry name" value="ML_Npc2-like"/>
</dbReference>
<feature type="transmembrane region" description="Helical" evidence="6">
    <location>
        <begin position="12"/>
        <end position="32"/>
    </location>
</feature>
<name>Q5QBJ9_CULSO</name>
<keyword evidence="6" id="KW-1133">Transmembrane helix</keyword>
<dbReference type="AlphaFoldDB" id="Q5QBJ9"/>
<dbReference type="SUPFAM" id="SSF81296">
    <property type="entry name" value="E set domains"/>
    <property type="match status" value="1"/>
</dbReference>
<dbReference type="SMART" id="SM00737">
    <property type="entry name" value="ML"/>
    <property type="match status" value="1"/>
</dbReference>
<comment type="similarity">
    <text evidence="2">Belongs to the NPC2 family.</text>
</comment>
<dbReference type="GO" id="GO:0032367">
    <property type="term" value="P:intracellular cholesterol transport"/>
    <property type="evidence" value="ECO:0007669"/>
    <property type="project" value="InterPro"/>
</dbReference>
<evidence type="ECO:0000256" key="2">
    <source>
        <dbReference type="ARBA" id="ARBA00006370"/>
    </source>
</evidence>
<evidence type="ECO:0000256" key="1">
    <source>
        <dbReference type="ARBA" id="ARBA00004613"/>
    </source>
</evidence>
<dbReference type="EMBL" id="AY752812">
    <property type="protein sequence ID" value="AAV84225.1"/>
    <property type="molecule type" value="mRNA"/>
</dbReference>